<sequence length="512" mass="58451">MVEKKLVFYFPPRINIMEYVPSTTQPPSTTTPWEDSEEVKMLKELIEWPEPQGTPSFNSSTSPQNCDYRILNPRANYSVGETLELVLTARDHQKRPKTYGGDYFRAKLHSPRLKAGVTGSVKDHQNGTYTITFLLPWPGDVQVSIRLMYSSEAIQILKRLRETRADKFYFHGHFQNQGKTKITECNGYKLSGSLCEFIDHGTGEKWYCMKPKELPCSSWTHHSMAGVRTVTSKEDDVYFDRNVIDQQLPWQIPVIHALAGTSSQGEPLLPLCTPGLLIPNPSGFYYDDIWTSRVCSSKKFPEPSNITKCLNGKVVYMFGDSTLRQWWEYLESFVPSLKSIDLHVPHGVGPLLATDPENKYLVQWRAHGRPLRMEKTMVADVHYIANDIDGIGGGPQVVIVVSILSHFASMPVEMYIRRVEIIRRAVVDLLYRSPQTTVIIKSANTGRKRVDINDWLCLQLDIILRRMFSGIPVAIVDAWQMTSCHYLTEDIHPGRIIIQNEIDIFLSFICPH</sequence>
<dbReference type="RefSeq" id="XP_030043668.1">
    <property type="nucleotide sequence ID" value="XM_030187808.1"/>
</dbReference>
<name>A0A6P7WTC8_9AMPH</name>
<feature type="domain" description="NXPE C-terminal" evidence="2">
    <location>
        <begin position="290"/>
        <end position="510"/>
    </location>
</feature>
<dbReference type="GeneID" id="115458036"/>
<dbReference type="InterPro" id="IPR013783">
    <property type="entry name" value="Ig-like_fold"/>
</dbReference>
<dbReference type="InterPro" id="IPR014756">
    <property type="entry name" value="Ig_E-set"/>
</dbReference>
<accession>A0A6P7WTC8</accession>
<dbReference type="PANTHER" id="PTHR16165">
    <property type="entry name" value="NXPE FAMILY MEMBER"/>
    <property type="match status" value="1"/>
</dbReference>
<dbReference type="OrthoDB" id="5950832at2759"/>
<evidence type="ECO:0000259" key="2">
    <source>
        <dbReference type="Pfam" id="PF24536"/>
    </source>
</evidence>
<dbReference type="Pfam" id="PF06312">
    <property type="entry name" value="Neurexophilin"/>
    <property type="match status" value="1"/>
</dbReference>
<dbReference type="KEGG" id="muo:115458036"/>
<dbReference type="Gene3D" id="2.60.40.10">
    <property type="entry name" value="Immunoglobulins"/>
    <property type="match status" value="1"/>
</dbReference>
<dbReference type="Pfam" id="PF24536">
    <property type="entry name" value="NXPE4_C"/>
    <property type="match status" value="1"/>
</dbReference>
<reference evidence="4" key="1">
    <citation type="submission" date="2025-08" db="UniProtKB">
        <authorList>
            <consortium name="RefSeq"/>
        </authorList>
    </citation>
    <scope>IDENTIFICATION</scope>
</reference>
<dbReference type="SUPFAM" id="SSF81296">
    <property type="entry name" value="E set domains"/>
    <property type="match status" value="1"/>
</dbReference>
<evidence type="ECO:0000313" key="4">
    <source>
        <dbReference type="RefSeq" id="XP_030043668.1"/>
    </source>
</evidence>
<evidence type="ECO:0000313" key="3">
    <source>
        <dbReference type="Proteomes" id="UP000515156"/>
    </source>
</evidence>
<evidence type="ECO:0000256" key="1">
    <source>
        <dbReference type="ARBA" id="ARBA00005431"/>
    </source>
</evidence>
<keyword evidence="3" id="KW-1185">Reference proteome</keyword>
<comment type="similarity">
    <text evidence="1">Belongs to the NXPE family.</text>
</comment>
<dbReference type="PANTHER" id="PTHR16165:SF23">
    <property type="entry name" value="NEUREXOPHILIN AND PC-ESTERASE DOMAIN FAMILY, MEMBER 5"/>
    <property type="match status" value="1"/>
</dbReference>
<dbReference type="Proteomes" id="UP000515156">
    <property type="component" value="Chromosome 14"/>
</dbReference>
<dbReference type="InterPro" id="IPR057106">
    <property type="entry name" value="NXPE4_C"/>
</dbReference>
<dbReference type="AlphaFoldDB" id="A0A6P7WTC8"/>
<dbReference type="InterPro" id="IPR026845">
    <property type="entry name" value="NXPH/NXPE"/>
</dbReference>
<proteinExistence type="inferred from homology"/>
<dbReference type="InParanoid" id="A0A6P7WTC8"/>
<gene>
    <name evidence="4" type="primary">LOC115458036</name>
</gene>
<organism evidence="3 4">
    <name type="scientific">Microcaecilia unicolor</name>
    <dbReference type="NCBI Taxonomy" id="1415580"/>
    <lineage>
        <taxon>Eukaryota</taxon>
        <taxon>Metazoa</taxon>
        <taxon>Chordata</taxon>
        <taxon>Craniata</taxon>
        <taxon>Vertebrata</taxon>
        <taxon>Euteleostomi</taxon>
        <taxon>Amphibia</taxon>
        <taxon>Gymnophiona</taxon>
        <taxon>Siphonopidae</taxon>
        <taxon>Microcaecilia</taxon>
    </lineage>
</organism>
<protein>
    <submittedName>
        <fullName evidence="4">NXPE family member 3-like</fullName>
    </submittedName>
</protein>